<name>A0A2N6CR80_9GAMM</name>
<dbReference type="EMBL" id="PKUN01000031">
    <property type="protein sequence ID" value="PLX59557.1"/>
    <property type="molecule type" value="Genomic_DNA"/>
</dbReference>
<reference evidence="1 2" key="1">
    <citation type="submission" date="2017-11" db="EMBL/GenBank/DDBJ databases">
        <title>Genome-resolved metagenomics identifies genetic mobility, metabolic interactions, and unexpected diversity in perchlorate-reducing communities.</title>
        <authorList>
            <person name="Barnum T.P."/>
            <person name="Figueroa I.A."/>
            <person name="Carlstrom C.I."/>
            <person name="Lucas L.N."/>
            <person name="Engelbrektson A.L."/>
            <person name="Coates J.D."/>
        </authorList>
    </citation>
    <scope>NUCLEOTIDE SEQUENCE [LARGE SCALE GENOMIC DNA]</scope>
    <source>
        <strain evidence="1">BM301</strain>
    </source>
</reference>
<proteinExistence type="predicted"/>
<dbReference type="AlphaFoldDB" id="A0A2N6CR80"/>
<evidence type="ECO:0000313" key="1">
    <source>
        <dbReference type="EMBL" id="PLX59557.1"/>
    </source>
</evidence>
<organism evidence="1 2">
    <name type="scientific">Sedimenticola selenatireducens</name>
    <dbReference type="NCBI Taxonomy" id="191960"/>
    <lineage>
        <taxon>Bacteria</taxon>
        <taxon>Pseudomonadati</taxon>
        <taxon>Pseudomonadota</taxon>
        <taxon>Gammaproteobacteria</taxon>
        <taxon>Chromatiales</taxon>
        <taxon>Sedimenticolaceae</taxon>
        <taxon>Sedimenticola</taxon>
    </lineage>
</organism>
<sequence length="243" mass="27311">MMFGLSLLFVGMHHSEAASPAAVEFSADTVQTDPQKNQRVGHIFVGKSLVRSETQQNGQPVVNIIDTENQVTWVLYPQQRSYIEYRVEAAQPMAEKGSPCEGLPGSLCKKLGDESIQGRMATKWQVTMPSPGGAVQSTQWIGKQRSILLRQEIAGGPVMEQRMLEVEQLHGRTVEKWEMTITEGDQPVQRSTRWFDPQLNLAIKEESPGGYIRELRNITIAPQDPGLFQVPEQFKKIVPQQQR</sequence>
<evidence type="ECO:0008006" key="3">
    <source>
        <dbReference type="Google" id="ProtNLM"/>
    </source>
</evidence>
<dbReference type="STRING" id="1111735.GCA_000428045_01256"/>
<evidence type="ECO:0000313" key="2">
    <source>
        <dbReference type="Proteomes" id="UP000235015"/>
    </source>
</evidence>
<comment type="caution">
    <text evidence="1">The sequence shown here is derived from an EMBL/GenBank/DDBJ whole genome shotgun (WGS) entry which is preliminary data.</text>
</comment>
<accession>A0A2N6CR80</accession>
<protein>
    <recommendedName>
        <fullName evidence="3">DUF4412 domain-containing protein</fullName>
    </recommendedName>
</protein>
<dbReference type="Proteomes" id="UP000235015">
    <property type="component" value="Unassembled WGS sequence"/>
</dbReference>
<gene>
    <name evidence="1" type="ORF">C0630_19190</name>
</gene>